<dbReference type="Pfam" id="PF07650">
    <property type="entry name" value="KH_2"/>
    <property type="match status" value="1"/>
</dbReference>
<evidence type="ECO:0000313" key="4">
    <source>
        <dbReference type="EMBL" id="ASJ06651.1"/>
    </source>
</evidence>
<sequence length="170" mass="18643">MKAPICEVCLKTDDILCPADEKKLQEGLISELDVKVARLLYKLLGDVDIEFKKAVEAGDIIVIMVGEGDVPVTIGKGGKNIKALMRELGKRIRVIEAVEVKDTEDLKKLATDLLYPAGVFGVNIVYKPGGGNYYKVLVLSRDRKKLPEKADVLESILSQMAGAEVKINFI</sequence>
<dbReference type="InterPro" id="IPR015946">
    <property type="entry name" value="KH_dom-like_a/b"/>
</dbReference>
<dbReference type="AlphaFoldDB" id="A0A218P799"/>
<dbReference type="InterPro" id="IPR004044">
    <property type="entry name" value="KH_dom_type_2"/>
</dbReference>
<dbReference type="NCBIfam" id="NF005013">
    <property type="entry name" value="PRK06418.1"/>
    <property type="match status" value="1"/>
</dbReference>
<keyword evidence="4" id="KW-0251">Elongation factor</keyword>
<dbReference type="EMBL" id="CP015102">
    <property type="protein sequence ID" value="ASJ06651.1"/>
    <property type="molecule type" value="Genomic_DNA"/>
</dbReference>
<reference evidence="4 5" key="1">
    <citation type="submission" date="2016-04" db="EMBL/GenBank/DDBJ databases">
        <title>Complete genome sequence of Thermococcus pacificus type strain P4.</title>
        <authorList>
            <person name="Oger P.M."/>
        </authorList>
    </citation>
    <scope>NUCLEOTIDE SEQUENCE [LARGE SCALE GENOMIC DNA]</scope>
    <source>
        <strain evidence="4 5">P-4</strain>
    </source>
</reference>
<dbReference type="GO" id="GO:0003723">
    <property type="term" value="F:RNA binding"/>
    <property type="evidence" value="ECO:0007669"/>
    <property type="project" value="UniProtKB-UniRule"/>
</dbReference>
<dbReference type="SMART" id="SM00322">
    <property type="entry name" value="KH"/>
    <property type="match status" value="1"/>
</dbReference>
<dbReference type="GO" id="GO:0003746">
    <property type="term" value="F:translation elongation factor activity"/>
    <property type="evidence" value="ECO:0007669"/>
    <property type="project" value="UniProtKB-KW"/>
</dbReference>
<name>A0A218P799_9EURY</name>
<dbReference type="RefSeq" id="WP_088853907.1">
    <property type="nucleotide sequence ID" value="NZ_CP015102.1"/>
</dbReference>
<keyword evidence="1 2" id="KW-0694">RNA-binding</keyword>
<evidence type="ECO:0000259" key="3">
    <source>
        <dbReference type="SMART" id="SM00322"/>
    </source>
</evidence>
<dbReference type="OrthoDB" id="4111at2157"/>
<dbReference type="InterPro" id="IPR009019">
    <property type="entry name" value="KH_sf_prok-type"/>
</dbReference>
<dbReference type="PROSITE" id="PS50084">
    <property type="entry name" value="KH_TYPE_1"/>
    <property type="match status" value="1"/>
</dbReference>
<dbReference type="InterPro" id="IPR004087">
    <property type="entry name" value="KH_dom"/>
</dbReference>
<dbReference type="GO" id="GO:0006353">
    <property type="term" value="P:DNA-templated transcription termination"/>
    <property type="evidence" value="ECO:0007669"/>
    <property type="project" value="UniProtKB-KW"/>
</dbReference>
<dbReference type="Gene3D" id="3.30.300.20">
    <property type="match status" value="1"/>
</dbReference>
<feature type="domain" description="K Homology" evidence="3">
    <location>
        <begin position="57"/>
        <end position="158"/>
    </location>
</feature>
<evidence type="ECO:0000256" key="2">
    <source>
        <dbReference type="PROSITE-ProRule" id="PRU00117"/>
    </source>
</evidence>
<dbReference type="GeneID" id="33315524"/>
<dbReference type="KEGG" id="tpaf:A3L08_04600"/>
<dbReference type="Proteomes" id="UP000197418">
    <property type="component" value="Chromosome"/>
</dbReference>
<evidence type="ECO:0000256" key="1">
    <source>
        <dbReference type="ARBA" id="ARBA00022884"/>
    </source>
</evidence>
<gene>
    <name evidence="4" type="ORF">A3L08_04600</name>
</gene>
<proteinExistence type="predicted"/>
<organism evidence="4 5">
    <name type="scientific">Thermococcus pacificus</name>
    <dbReference type="NCBI Taxonomy" id="71998"/>
    <lineage>
        <taxon>Archaea</taxon>
        <taxon>Methanobacteriati</taxon>
        <taxon>Methanobacteriota</taxon>
        <taxon>Thermococci</taxon>
        <taxon>Thermococcales</taxon>
        <taxon>Thermococcaceae</taxon>
        <taxon>Thermococcus</taxon>
    </lineage>
</organism>
<dbReference type="SUPFAM" id="SSF54814">
    <property type="entry name" value="Prokaryotic type KH domain (KH-domain type II)"/>
    <property type="match status" value="1"/>
</dbReference>
<protein>
    <submittedName>
        <fullName evidence="4">Transcription elongation factor NusA</fullName>
    </submittedName>
</protein>
<accession>A0A218P799</accession>
<keyword evidence="5" id="KW-1185">Reference proteome</keyword>
<keyword evidence="4" id="KW-0648">Protein biosynthesis</keyword>
<evidence type="ECO:0000313" key="5">
    <source>
        <dbReference type="Proteomes" id="UP000197418"/>
    </source>
</evidence>